<dbReference type="Proteomes" id="UP000582659">
    <property type="component" value="Unassembled WGS sequence"/>
</dbReference>
<evidence type="ECO:0000313" key="1">
    <source>
        <dbReference type="EMBL" id="CAD5211071.1"/>
    </source>
</evidence>
<evidence type="ECO:0000313" key="3">
    <source>
        <dbReference type="Proteomes" id="UP000095284"/>
    </source>
</evidence>
<accession>A0A1I7RN19</accession>
<dbReference type="EMBL" id="CAJFDI010000001">
    <property type="protein sequence ID" value="CAD5211071.1"/>
    <property type="molecule type" value="Genomic_DNA"/>
</dbReference>
<dbReference type="Proteomes" id="UP000659654">
    <property type="component" value="Unassembled WGS sequence"/>
</dbReference>
<dbReference type="EMBL" id="CAJFCV020000001">
    <property type="protein sequence ID" value="CAG9087586.1"/>
    <property type="molecule type" value="Genomic_DNA"/>
</dbReference>
<evidence type="ECO:0000313" key="2">
    <source>
        <dbReference type="EMBL" id="CAG9087586.1"/>
    </source>
</evidence>
<dbReference type="AlphaFoldDB" id="A0A1I7RN19"/>
<reference evidence="2" key="2">
    <citation type="submission" date="2020-08" db="EMBL/GenBank/DDBJ databases">
        <authorList>
            <person name="Kikuchi T."/>
        </authorList>
    </citation>
    <scope>NUCLEOTIDE SEQUENCE</scope>
    <source>
        <strain evidence="1">Ka4C1</strain>
    </source>
</reference>
<evidence type="ECO:0000313" key="4">
    <source>
        <dbReference type="Proteomes" id="UP000659654"/>
    </source>
</evidence>
<reference evidence="5" key="1">
    <citation type="submission" date="2016-11" db="UniProtKB">
        <authorList>
            <consortium name="WormBaseParasite"/>
        </authorList>
    </citation>
    <scope>IDENTIFICATION</scope>
</reference>
<keyword evidence="4" id="KW-1185">Reference proteome</keyword>
<organism evidence="3 5">
    <name type="scientific">Bursaphelenchus xylophilus</name>
    <name type="common">Pinewood nematode worm</name>
    <name type="synonym">Aphelenchoides xylophilus</name>
    <dbReference type="NCBI Taxonomy" id="6326"/>
    <lineage>
        <taxon>Eukaryota</taxon>
        <taxon>Metazoa</taxon>
        <taxon>Ecdysozoa</taxon>
        <taxon>Nematoda</taxon>
        <taxon>Chromadorea</taxon>
        <taxon>Rhabditida</taxon>
        <taxon>Tylenchina</taxon>
        <taxon>Tylenchomorpha</taxon>
        <taxon>Aphelenchoidea</taxon>
        <taxon>Aphelenchoididae</taxon>
        <taxon>Bursaphelenchus</taxon>
    </lineage>
</organism>
<proteinExistence type="predicted"/>
<dbReference type="Proteomes" id="UP000095284">
    <property type="component" value="Unplaced"/>
</dbReference>
<sequence>MHNQAPMFRYCSESPRVGMIDPEGSFASRRISPSLAKVDAVQTQLLIEPFHGNYHKKIQLLLNIKP</sequence>
<gene>
    <name evidence="1" type="ORF">BXYJ_LOCUS2245</name>
</gene>
<evidence type="ECO:0000313" key="5">
    <source>
        <dbReference type="WBParaSite" id="BXY_0210500.1"/>
    </source>
</evidence>
<protein>
    <submittedName>
        <fullName evidence="1">(pine wood nematode) hypothetical protein</fullName>
    </submittedName>
</protein>
<dbReference type="WBParaSite" id="BXY_0210500.1">
    <property type="protein sequence ID" value="BXY_0210500.1"/>
    <property type="gene ID" value="BXY_0210500"/>
</dbReference>
<name>A0A1I7RN19_BURXY</name>